<evidence type="ECO:0000256" key="2">
    <source>
        <dbReference type="ARBA" id="ARBA00022741"/>
    </source>
</evidence>
<dbReference type="InterPro" id="IPR003191">
    <property type="entry name" value="Guanylate-bd/ATL_C"/>
</dbReference>
<keyword evidence="5" id="KW-0342">GTP-binding</keyword>
<dbReference type="Pfam" id="PF02263">
    <property type="entry name" value="GBP"/>
    <property type="match status" value="2"/>
</dbReference>
<name>A0AAD1WQD4_PELCU</name>
<feature type="domain" description="GB1/RHD3-type G" evidence="9">
    <location>
        <begin position="30"/>
        <end position="267"/>
    </location>
</feature>
<evidence type="ECO:0000256" key="8">
    <source>
        <dbReference type="SAM" id="MobiDB-lite"/>
    </source>
</evidence>
<organism evidence="10 11">
    <name type="scientific">Pelobates cultripes</name>
    <name type="common">Western spadefoot toad</name>
    <dbReference type="NCBI Taxonomy" id="61616"/>
    <lineage>
        <taxon>Eukaryota</taxon>
        <taxon>Metazoa</taxon>
        <taxon>Chordata</taxon>
        <taxon>Craniata</taxon>
        <taxon>Vertebrata</taxon>
        <taxon>Euteleostomi</taxon>
        <taxon>Amphibia</taxon>
        <taxon>Batrachia</taxon>
        <taxon>Anura</taxon>
        <taxon>Pelobatoidea</taxon>
        <taxon>Pelobatidae</taxon>
        <taxon>Pelobates</taxon>
    </lineage>
</organism>
<proteinExistence type="inferred from homology"/>
<dbReference type="GO" id="GO:0045087">
    <property type="term" value="P:innate immune response"/>
    <property type="evidence" value="ECO:0007669"/>
    <property type="project" value="UniProtKB-KW"/>
</dbReference>
<feature type="coiled-coil region" evidence="7">
    <location>
        <begin position="1072"/>
        <end position="1135"/>
    </location>
</feature>
<dbReference type="CDD" id="cd01851">
    <property type="entry name" value="GBP"/>
    <property type="match status" value="2"/>
</dbReference>
<keyword evidence="7" id="KW-0175">Coiled coil</keyword>
<dbReference type="InterPro" id="IPR036543">
    <property type="entry name" value="Guanylate-bd_C_sf"/>
</dbReference>
<feature type="region of interest" description="Disordered" evidence="8">
    <location>
        <begin position="485"/>
        <end position="510"/>
    </location>
</feature>
<dbReference type="Gene3D" id="3.40.50.300">
    <property type="entry name" value="P-loop containing nucleotide triphosphate hydrolases"/>
    <property type="match status" value="2"/>
</dbReference>
<gene>
    <name evidence="10" type="ORF">PECUL_23A008603</name>
</gene>
<keyword evidence="11" id="KW-1185">Reference proteome</keyword>
<dbReference type="InterPro" id="IPR015894">
    <property type="entry name" value="Guanylate-bd_N"/>
</dbReference>
<comment type="similarity">
    <text evidence="6">Belongs to the TRAFAC class dynamin-like GTPase superfamily. GB1/RHD3 GTPase family.</text>
</comment>
<evidence type="ECO:0000259" key="9">
    <source>
        <dbReference type="PROSITE" id="PS51715"/>
    </source>
</evidence>
<dbReference type="PANTHER" id="PTHR10751">
    <property type="entry name" value="GUANYLATE BINDING PROTEIN"/>
    <property type="match status" value="1"/>
</dbReference>
<feature type="domain" description="GB1/RHD3-type G" evidence="9">
    <location>
        <begin position="634"/>
        <end position="881"/>
    </location>
</feature>
<keyword evidence="1" id="KW-0399">Innate immunity</keyword>
<dbReference type="InterPro" id="IPR030386">
    <property type="entry name" value="G_GB1_RHD3_dom"/>
</dbReference>
<evidence type="ECO:0000256" key="5">
    <source>
        <dbReference type="ARBA" id="ARBA00023134"/>
    </source>
</evidence>
<dbReference type="GO" id="GO:0003924">
    <property type="term" value="F:GTPase activity"/>
    <property type="evidence" value="ECO:0007669"/>
    <property type="project" value="InterPro"/>
</dbReference>
<feature type="region of interest" description="Disordered" evidence="8">
    <location>
        <begin position="1156"/>
        <end position="1190"/>
    </location>
</feature>
<evidence type="ECO:0000313" key="10">
    <source>
        <dbReference type="EMBL" id="CAH2318797.1"/>
    </source>
</evidence>
<evidence type="ECO:0000256" key="1">
    <source>
        <dbReference type="ARBA" id="ARBA00022588"/>
    </source>
</evidence>
<dbReference type="InterPro" id="IPR037684">
    <property type="entry name" value="GBP_C"/>
</dbReference>
<keyword evidence="3" id="KW-0378">Hydrolase</keyword>
<protein>
    <submittedName>
        <fullName evidence="10">Guanylate-binding 6-like isoform X1</fullName>
    </submittedName>
</protein>
<sequence length="1190" mass="138900">MQNPVCLIENRQRNELVVRHEGLQILNNINQPLVVVAIVGKYRTGKSYLMNYLAGRRKGFPLGSTIQSKTKGIWMWCVPHPSKPEHTLVLLDTEGLGDVEKGDSVNDAWIFCLAVLLSSNFVFNSVGTIDQPVLIHICYVTELTKRIRLKSSSDDTSTEFRKIFPTFTWCVRDLCLEMVHDGEEITPDEYLRNSLRFKQDNSKNAEDYNRPRKCILEYFHSHKCFVFERPASTRNLRRLEELQDSDLEEEFVEQTRVFYEYIIKNGSVKTIAEGKQVTGKMLGNLAVSYVETIQSGSVICMENAVLAMAEIENAAALKNAIAKYLAEMGQHAKRFPTETHEAFLRLHQMSEKNAIQVFLQCSFKDENQKHQHQLRDTLQIKMEYYFKENVKKSETVCRITLENLCKFMEVKLSRGQYMRPGGHQQFVADKEWIQEEFSKKSGKEMKATEVLQDFLNQKKDVEVAILQVDYTLKENEKKIAEQQAEKEAAERAMENFQKEREEMRKLMKEQQRNYEQHEKMLIEKLRHENQKAIQENERILKQMFQERQKGADIAAMTFSVFYSRRLLVYKRLLVVFNQIKRKQENSHVYREDMGCMECAMNHYGEICMQEKEENKGGRELTINQDALQILTDITQPLVIVAIIGKYRTGKSYLLNILAGCKKGFPLGSTIQAKTKGIWMWCVPHPTKPGHTLVLLDTEGLGDVEKEDSKNDAWIFCLAVLLSSNLVFNSVGTIDQQAMEQLHYVTELTNRIKLKLSQKEDQSAEFKRFFPSFIWCIRDFCLVLEHNDMEITADEYLMNSLKCKEGNKNQIQSYNLPRKCIIQYFHSHKCFVFDRPTSGKKIYRLDELEDSELDKDFLSHIETFRNYIFSEGRVKTLPGGQLVNGNCLANLVTLYVKEIQKGSVLCVENAVITLAKIENAKAMKYAITNYETKMREHVKTFPTETQKEFIILHEECENRAIELFLQFSFNDVNEKHLQELKVLLGKQQQRFSQCNEEASEDRCNKLLDKLRRETQSKRDNSIKYNQFQEEKKKIVEEYNKQPGKGVKAHDVLDKFLIEMDKMEALILQSDQTISEHEKKLAAEKAEAEAAVSKRKVMEEETKNLQESMEEQKKCHEEHLKMLLEKMEEYKRKLTEEDEWMDQQRLKEHEDLVKAGFLSQTDDLKKPTEDLQRDKTENMEVVLDNKTEEEKN</sequence>
<keyword evidence="2" id="KW-0547">Nucleotide-binding</keyword>
<reference evidence="10" key="1">
    <citation type="submission" date="2022-03" db="EMBL/GenBank/DDBJ databases">
        <authorList>
            <person name="Alioto T."/>
            <person name="Alioto T."/>
            <person name="Gomez Garrido J."/>
        </authorList>
    </citation>
    <scope>NUCLEOTIDE SEQUENCE</scope>
</reference>
<feature type="compositionally biased region" description="Basic and acidic residues" evidence="8">
    <location>
        <begin position="1160"/>
        <end position="1190"/>
    </location>
</feature>
<evidence type="ECO:0000256" key="3">
    <source>
        <dbReference type="ARBA" id="ARBA00022801"/>
    </source>
</evidence>
<dbReference type="GO" id="GO:0005525">
    <property type="term" value="F:GTP binding"/>
    <property type="evidence" value="ECO:0007669"/>
    <property type="project" value="UniProtKB-KW"/>
</dbReference>
<keyword evidence="4" id="KW-0391">Immunity</keyword>
<dbReference type="Gene3D" id="1.20.1000.10">
    <property type="entry name" value="Guanylate-binding protein, C-terminal domain"/>
    <property type="match status" value="2"/>
</dbReference>
<evidence type="ECO:0000256" key="4">
    <source>
        <dbReference type="ARBA" id="ARBA00022859"/>
    </source>
</evidence>
<dbReference type="SUPFAM" id="SSF52540">
    <property type="entry name" value="P-loop containing nucleoside triphosphate hydrolases"/>
    <property type="match status" value="2"/>
</dbReference>
<dbReference type="AlphaFoldDB" id="A0AAD1WQD4"/>
<dbReference type="EMBL" id="OW240921">
    <property type="protein sequence ID" value="CAH2318797.1"/>
    <property type="molecule type" value="Genomic_DNA"/>
</dbReference>
<dbReference type="Pfam" id="PF02841">
    <property type="entry name" value="GBP_C"/>
    <property type="match status" value="2"/>
</dbReference>
<dbReference type="SUPFAM" id="SSF48340">
    <property type="entry name" value="Interferon-induced guanylate-binding protein 1 (GBP1), C-terminal domain"/>
    <property type="match status" value="2"/>
</dbReference>
<evidence type="ECO:0000256" key="7">
    <source>
        <dbReference type="SAM" id="Coils"/>
    </source>
</evidence>
<evidence type="ECO:0000313" key="11">
    <source>
        <dbReference type="Proteomes" id="UP001295444"/>
    </source>
</evidence>
<evidence type="ECO:0000256" key="6">
    <source>
        <dbReference type="PROSITE-ProRule" id="PRU01052"/>
    </source>
</evidence>
<dbReference type="Proteomes" id="UP001295444">
    <property type="component" value="Chromosome 10"/>
</dbReference>
<accession>A0AAD1WQD4</accession>
<dbReference type="InterPro" id="IPR027417">
    <property type="entry name" value="P-loop_NTPase"/>
</dbReference>
<dbReference type="PROSITE" id="PS51715">
    <property type="entry name" value="G_GB1_RHD3"/>
    <property type="match status" value="2"/>
</dbReference>
<dbReference type="CDD" id="cd16269">
    <property type="entry name" value="GBP_C"/>
    <property type="match status" value="1"/>
</dbReference>
<dbReference type="FunFam" id="3.40.50.300:FF:000422">
    <property type="entry name" value="Guanylate-binding protein 1"/>
    <property type="match status" value="2"/>
</dbReference>